<proteinExistence type="inferred from homology"/>
<dbReference type="PANTHER" id="PTHR30576">
    <property type="entry name" value="COLANIC BIOSYNTHESIS UDP-GLUCOSE LIPID CARRIER TRANSFERASE"/>
    <property type="match status" value="1"/>
</dbReference>
<dbReference type="Proteomes" id="UP000182692">
    <property type="component" value="Unassembled WGS sequence"/>
</dbReference>
<feature type="domain" description="Bacterial sugar transferase" evidence="3">
    <location>
        <begin position="42"/>
        <end position="235"/>
    </location>
</feature>
<reference evidence="4 5" key="1">
    <citation type="submission" date="2016-10" db="EMBL/GenBank/DDBJ databases">
        <authorList>
            <person name="de Groot N.N."/>
        </authorList>
    </citation>
    <scope>NUCLEOTIDE SEQUENCE [LARGE SCALE GENOMIC DNA]</scope>
    <source>
        <strain evidence="4 5">DSM 15893</strain>
    </source>
</reference>
<accession>A0A1I5M8D5</accession>
<dbReference type="PANTHER" id="PTHR30576:SF0">
    <property type="entry name" value="UNDECAPRENYL-PHOSPHATE N-ACETYLGALACTOSAMINYL 1-PHOSPHATE TRANSFERASE-RELATED"/>
    <property type="match status" value="1"/>
</dbReference>
<evidence type="ECO:0000313" key="5">
    <source>
        <dbReference type="Proteomes" id="UP000182692"/>
    </source>
</evidence>
<dbReference type="GO" id="GO:0016780">
    <property type="term" value="F:phosphotransferase activity, for other substituted phosphate groups"/>
    <property type="evidence" value="ECO:0007669"/>
    <property type="project" value="TreeGrafter"/>
</dbReference>
<evidence type="ECO:0000313" key="4">
    <source>
        <dbReference type="EMBL" id="SFP05862.1"/>
    </source>
</evidence>
<keyword evidence="2" id="KW-0472">Membrane</keyword>
<gene>
    <name evidence="4" type="ORF">SAMN03084138_01214</name>
</gene>
<dbReference type="AlphaFoldDB" id="A0A1I5M8D5"/>
<feature type="transmembrane region" description="Helical" evidence="2">
    <location>
        <begin position="47"/>
        <end position="68"/>
    </location>
</feature>
<dbReference type="InterPro" id="IPR003362">
    <property type="entry name" value="Bact_transf"/>
</dbReference>
<keyword evidence="2" id="KW-0812">Transmembrane</keyword>
<dbReference type="EMBL" id="FOWR01000007">
    <property type="protein sequence ID" value="SFP05862.1"/>
    <property type="molecule type" value="Genomic_DNA"/>
</dbReference>
<organism evidence="4 5">
    <name type="scientific">Enterovibrio norvegicus DSM 15893</name>
    <dbReference type="NCBI Taxonomy" id="1121869"/>
    <lineage>
        <taxon>Bacteria</taxon>
        <taxon>Pseudomonadati</taxon>
        <taxon>Pseudomonadota</taxon>
        <taxon>Gammaproteobacteria</taxon>
        <taxon>Vibrionales</taxon>
        <taxon>Vibrionaceae</taxon>
        <taxon>Enterovibrio</taxon>
    </lineage>
</organism>
<dbReference type="Pfam" id="PF02397">
    <property type="entry name" value="Bac_transf"/>
    <property type="match status" value="1"/>
</dbReference>
<dbReference type="STRING" id="1121869.SAMN03084138_01214"/>
<keyword evidence="4" id="KW-0808">Transferase</keyword>
<sequence>MTTQVAKPESSIASFLSNTRRRMNMVTMNNHSDIDPITARSKRVFDVVLTLIGLTLTLPLFPLIAIAIKLDSPGPVFFRQMRIGRSTPELSLIFHMVKFRTMRTDAESKTGATWATDGDPRITRVGRFLRKTRLDEIPQFFNVLVGDMSLIGPRPERPGFYQKLETAIPYFAERTYGVTPGITGLAQVNQGYDTCIADVRSKVGFDHSYALSLTSLKTWFKMDCYIMFKTIWVMLTGRGQ</sequence>
<protein>
    <submittedName>
        <fullName evidence="4">Sugar transferase involved in LPS biosynthesis (Colanic, teichoic acid)</fullName>
    </submittedName>
</protein>
<keyword evidence="2" id="KW-1133">Transmembrane helix</keyword>
<evidence type="ECO:0000256" key="1">
    <source>
        <dbReference type="ARBA" id="ARBA00006464"/>
    </source>
</evidence>
<evidence type="ECO:0000259" key="3">
    <source>
        <dbReference type="Pfam" id="PF02397"/>
    </source>
</evidence>
<comment type="similarity">
    <text evidence="1">Belongs to the bacterial sugar transferase family.</text>
</comment>
<name>A0A1I5M8D5_9GAMM</name>
<evidence type="ECO:0000256" key="2">
    <source>
        <dbReference type="SAM" id="Phobius"/>
    </source>
</evidence>